<accession>A0A1Y2M0Z3</accession>
<organism evidence="2 3">
    <name type="scientific">Epicoccum nigrum</name>
    <name type="common">Soil fungus</name>
    <name type="synonym">Epicoccum purpurascens</name>
    <dbReference type="NCBI Taxonomy" id="105696"/>
    <lineage>
        <taxon>Eukaryota</taxon>
        <taxon>Fungi</taxon>
        <taxon>Dikarya</taxon>
        <taxon>Ascomycota</taxon>
        <taxon>Pezizomycotina</taxon>
        <taxon>Dothideomycetes</taxon>
        <taxon>Pleosporomycetidae</taxon>
        <taxon>Pleosporales</taxon>
        <taxon>Pleosporineae</taxon>
        <taxon>Didymellaceae</taxon>
        <taxon>Epicoccum</taxon>
    </lineage>
</organism>
<sequence length="156" mass="16660">MDDVGMTDDVVDLSRLHIHTRPHLLATTPHRHTLPKPNDSRHNTSPLPNHICKSHTHTFGMSQQPTGSNNMENPGLIAGHAQYVKGAAEATIGSVTGNQAWATSGEQDKNQAIDAMKAASENRDSSSQGLGSVEETAGKLVGCEGMQKEGAESKRE</sequence>
<evidence type="ECO:0000313" key="3">
    <source>
        <dbReference type="Proteomes" id="UP000193240"/>
    </source>
</evidence>
<gene>
    <name evidence="2" type="ORF">B5807_06257</name>
</gene>
<name>A0A1Y2M0Z3_EPING</name>
<evidence type="ECO:0000256" key="1">
    <source>
        <dbReference type="SAM" id="MobiDB-lite"/>
    </source>
</evidence>
<dbReference type="AlphaFoldDB" id="A0A1Y2M0Z3"/>
<proteinExistence type="predicted"/>
<evidence type="ECO:0000313" key="2">
    <source>
        <dbReference type="EMBL" id="OSS49806.1"/>
    </source>
</evidence>
<dbReference type="Proteomes" id="UP000193240">
    <property type="component" value="Unassembled WGS sequence"/>
</dbReference>
<dbReference type="InParanoid" id="A0A1Y2M0Z3"/>
<feature type="compositionally biased region" description="Basic and acidic residues" evidence="1">
    <location>
        <begin position="146"/>
        <end position="156"/>
    </location>
</feature>
<reference evidence="2 3" key="1">
    <citation type="journal article" date="2017" name="Genome Announc.">
        <title>Genome sequence of the saprophytic ascomycete Epicoccum nigrum ICMP 19927 strain isolated from New Zealand.</title>
        <authorList>
            <person name="Fokin M."/>
            <person name="Fleetwood D."/>
            <person name="Weir B.S."/>
            <person name="Villas-Boas S.G."/>
        </authorList>
    </citation>
    <scope>NUCLEOTIDE SEQUENCE [LARGE SCALE GENOMIC DNA]</scope>
    <source>
        <strain evidence="2 3">ICMP 19927</strain>
    </source>
</reference>
<feature type="region of interest" description="Disordered" evidence="1">
    <location>
        <begin position="102"/>
        <end position="156"/>
    </location>
</feature>
<evidence type="ECO:0008006" key="4">
    <source>
        <dbReference type="Google" id="ProtNLM"/>
    </source>
</evidence>
<dbReference type="EMBL" id="KZ107843">
    <property type="protein sequence ID" value="OSS49806.1"/>
    <property type="molecule type" value="Genomic_DNA"/>
</dbReference>
<protein>
    <recommendedName>
        <fullName evidence="4">CsbD-like domain-containing protein</fullName>
    </recommendedName>
</protein>
<keyword evidence="3" id="KW-1185">Reference proteome</keyword>